<evidence type="ECO:0000256" key="2">
    <source>
        <dbReference type="ARBA" id="ARBA00012175"/>
    </source>
</evidence>
<dbReference type="GO" id="GO:0046872">
    <property type="term" value="F:metal ion binding"/>
    <property type="evidence" value="ECO:0007669"/>
    <property type="project" value="UniProtKB-KW"/>
</dbReference>
<proteinExistence type="inferred from homology"/>
<dbReference type="GO" id="GO:0042586">
    <property type="term" value="F:peptide deformylase activity"/>
    <property type="evidence" value="ECO:0007669"/>
    <property type="project" value="UniProtKB-EC"/>
</dbReference>
<sequence length="210" mass="22532">RRAGGSERLLRPLLPAALWASFEGKKACSNRPTLVCVGGCLLHPAALQGWRPGAPLPPGPPGSNVPVHTRTPAPVHNHAPVPVHTRTAAPVHNHTPVPVHTRTAAPVHNHAPVPVHTRTAAPVHNHAPAPVYNHAPVPVHNHAPVPVHTRTAAPVPAAGVDELGEPVSWEATGWTARIIQHEMDHLDGVLFIDRMDSRTFANVHWMELLE</sequence>
<reference evidence="8" key="2">
    <citation type="submission" date="2025-09" db="UniProtKB">
        <authorList>
            <consortium name="Ensembl"/>
        </authorList>
    </citation>
    <scope>IDENTIFICATION</scope>
</reference>
<organism evidence="8 9">
    <name type="scientific">Nothoprocta perdicaria</name>
    <name type="common">Chilean tinamou</name>
    <name type="synonym">Crypturus perdicarius</name>
    <dbReference type="NCBI Taxonomy" id="30464"/>
    <lineage>
        <taxon>Eukaryota</taxon>
        <taxon>Metazoa</taxon>
        <taxon>Chordata</taxon>
        <taxon>Craniata</taxon>
        <taxon>Vertebrata</taxon>
        <taxon>Euteleostomi</taxon>
        <taxon>Archelosauria</taxon>
        <taxon>Archosauria</taxon>
        <taxon>Dinosauria</taxon>
        <taxon>Saurischia</taxon>
        <taxon>Theropoda</taxon>
        <taxon>Coelurosauria</taxon>
        <taxon>Aves</taxon>
        <taxon>Palaeognathae</taxon>
        <taxon>Tinamiformes</taxon>
        <taxon>Tinamidae</taxon>
        <taxon>Nothoprocta</taxon>
    </lineage>
</organism>
<reference evidence="8" key="1">
    <citation type="submission" date="2025-08" db="UniProtKB">
        <authorList>
            <consortium name="Ensembl"/>
        </authorList>
    </citation>
    <scope>IDENTIFICATION</scope>
</reference>
<keyword evidence="5 7" id="KW-0648">Protein biosynthesis</keyword>
<dbReference type="AlphaFoldDB" id="A0A8C6YYX9"/>
<evidence type="ECO:0000256" key="3">
    <source>
        <dbReference type="ARBA" id="ARBA00022723"/>
    </source>
</evidence>
<protein>
    <recommendedName>
        <fullName evidence="2 7">Peptide deformylase</fullName>
        <ecNumber evidence="2 7">3.5.1.88</ecNumber>
    </recommendedName>
</protein>
<evidence type="ECO:0000256" key="4">
    <source>
        <dbReference type="ARBA" id="ARBA00022801"/>
    </source>
</evidence>
<evidence type="ECO:0000313" key="9">
    <source>
        <dbReference type="Proteomes" id="UP000694420"/>
    </source>
</evidence>
<comment type="function">
    <text evidence="6 7">Removes the formyl group from the N-terminal Met of newly synthesized proteins.</text>
</comment>
<evidence type="ECO:0000256" key="6">
    <source>
        <dbReference type="ARBA" id="ARBA00037114"/>
    </source>
</evidence>
<dbReference type="PANTHER" id="PTHR10458:SF2">
    <property type="entry name" value="PEPTIDE DEFORMYLASE, MITOCHONDRIAL"/>
    <property type="match status" value="1"/>
</dbReference>
<dbReference type="GO" id="GO:0006412">
    <property type="term" value="P:translation"/>
    <property type="evidence" value="ECO:0007669"/>
    <property type="project" value="UniProtKB-KW"/>
</dbReference>
<comment type="similarity">
    <text evidence="1 7">Belongs to the polypeptide deformylase family.</text>
</comment>
<keyword evidence="9" id="KW-1185">Reference proteome</keyword>
<dbReference type="Gene3D" id="3.90.45.10">
    <property type="entry name" value="Peptide deformylase"/>
    <property type="match status" value="1"/>
</dbReference>
<dbReference type="InterPro" id="IPR036821">
    <property type="entry name" value="Peptide_deformylase_sf"/>
</dbReference>
<dbReference type="SUPFAM" id="SSF56420">
    <property type="entry name" value="Peptide deformylase"/>
    <property type="match status" value="1"/>
</dbReference>
<dbReference type="EC" id="3.5.1.88" evidence="2 7"/>
<evidence type="ECO:0000256" key="7">
    <source>
        <dbReference type="RuleBase" id="RU362111"/>
    </source>
</evidence>
<dbReference type="GO" id="GO:0005739">
    <property type="term" value="C:mitochondrion"/>
    <property type="evidence" value="ECO:0007669"/>
    <property type="project" value="TreeGrafter"/>
</dbReference>
<evidence type="ECO:0000313" key="8">
    <source>
        <dbReference type="Ensembl" id="ENSNPEP00000006901.1"/>
    </source>
</evidence>
<dbReference type="InterPro" id="IPR023635">
    <property type="entry name" value="Peptide_deformylase"/>
</dbReference>
<dbReference type="PANTHER" id="PTHR10458">
    <property type="entry name" value="PEPTIDE DEFORMYLASE"/>
    <property type="match status" value="1"/>
</dbReference>
<evidence type="ECO:0000256" key="5">
    <source>
        <dbReference type="ARBA" id="ARBA00022917"/>
    </source>
</evidence>
<dbReference type="Proteomes" id="UP000694420">
    <property type="component" value="Unplaced"/>
</dbReference>
<dbReference type="Ensembl" id="ENSNPET00000007070.1">
    <property type="protein sequence ID" value="ENSNPEP00000006901.1"/>
    <property type="gene ID" value="ENSNPEG00000005189.1"/>
</dbReference>
<keyword evidence="3 7" id="KW-0479">Metal-binding</keyword>
<evidence type="ECO:0000256" key="1">
    <source>
        <dbReference type="ARBA" id="ARBA00010759"/>
    </source>
</evidence>
<dbReference type="Pfam" id="PF01327">
    <property type="entry name" value="Pep_deformylase"/>
    <property type="match status" value="1"/>
</dbReference>
<keyword evidence="4 7" id="KW-0378">Hydrolase</keyword>
<accession>A0A8C6YYX9</accession>
<comment type="catalytic activity">
    <reaction evidence="7">
        <text>N-terminal N-formyl-L-methionyl-[peptide] + H2O = N-terminal L-methionyl-[peptide] + formate</text>
        <dbReference type="Rhea" id="RHEA:24420"/>
        <dbReference type="Rhea" id="RHEA-COMP:10639"/>
        <dbReference type="Rhea" id="RHEA-COMP:10640"/>
        <dbReference type="ChEBI" id="CHEBI:15377"/>
        <dbReference type="ChEBI" id="CHEBI:15740"/>
        <dbReference type="ChEBI" id="CHEBI:49298"/>
        <dbReference type="ChEBI" id="CHEBI:64731"/>
        <dbReference type="EC" id="3.5.1.88"/>
    </reaction>
</comment>
<name>A0A8C6YYX9_NOTPE</name>